<dbReference type="CDD" id="cd01949">
    <property type="entry name" value="GGDEF"/>
    <property type="match status" value="1"/>
</dbReference>
<feature type="transmembrane region" description="Helical" evidence="1">
    <location>
        <begin position="14"/>
        <end position="34"/>
    </location>
</feature>
<feature type="domain" description="PAS" evidence="2">
    <location>
        <begin position="249"/>
        <end position="287"/>
    </location>
</feature>
<evidence type="ECO:0000256" key="1">
    <source>
        <dbReference type="SAM" id="Phobius"/>
    </source>
</evidence>
<feature type="transmembrane region" description="Helical" evidence="1">
    <location>
        <begin position="181"/>
        <end position="200"/>
    </location>
</feature>
<dbReference type="SMART" id="SM00267">
    <property type="entry name" value="GGDEF"/>
    <property type="match status" value="1"/>
</dbReference>
<dbReference type="InterPro" id="IPR035965">
    <property type="entry name" value="PAS-like_dom_sf"/>
</dbReference>
<dbReference type="InterPro" id="IPR001610">
    <property type="entry name" value="PAC"/>
</dbReference>
<dbReference type="InterPro" id="IPR000160">
    <property type="entry name" value="GGDEF_dom"/>
</dbReference>
<dbReference type="Proteomes" id="UP000838686">
    <property type="component" value="Unassembled WGS sequence"/>
</dbReference>
<dbReference type="RefSeq" id="WP_236344220.1">
    <property type="nucleotide sequence ID" value="NZ_CAKMMF010000023.1"/>
</dbReference>
<dbReference type="EMBL" id="CAKMMF010000023">
    <property type="protein sequence ID" value="CAH1214897.1"/>
    <property type="molecule type" value="Genomic_DNA"/>
</dbReference>
<dbReference type="PROSITE" id="PS50113">
    <property type="entry name" value="PAC"/>
    <property type="match status" value="2"/>
</dbReference>
<dbReference type="Gene3D" id="3.30.70.270">
    <property type="match status" value="1"/>
</dbReference>
<dbReference type="NCBIfam" id="TIGR00229">
    <property type="entry name" value="sensory_box"/>
    <property type="match status" value="2"/>
</dbReference>
<evidence type="ECO:0000313" key="6">
    <source>
        <dbReference type="Proteomes" id="UP000838686"/>
    </source>
</evidence>
<dbReference type="SMART" id="SM00091">
    <property type="entry name" value="PAS"/>
    <property type="match status" value="2"/>
</dbReference>
<dbReference type="InterPro" id="IPR043128">
    <property type="entry name" value="Rev_trsase/Diguanyl_cyclase"/>
</dbReference>
<keyword evidence="6" id="KW-1185">Reference proteome</keyword>
<dbReference type="InterPro" id="IPR029787">
    <property type="entry name" value="Nucleotide_cyclase"/>
</dbReference>
<sequence length="653" mass="73536">MSIPEQWFLPAHSMLEMLAIFVAWIIFLLGWNAYTPNRPRNIIFLSCSLLSVGVLDLFHMMSYDGMPPLITANNPHKAIVFSLAARMVAILALGLAVFLPWKRFRYRSSRYLCLLASLCLCVGLIALILYRASWIPVTITEGNGLTPFKIGIEAAFAAILLFIMISLLTTGSRRIEGIHKGSLVTAIGCMLLGQSCFIFYDGTTDAMNVVGHLLKVISYYYIYRSFETCRATIHSMEEAMTQHMRLEELQARKNSILEGTSDFISIANAQGELLYCNETARNILGLESPLPPHRTIDQAFPQWAFEQVVKEGLPAAIRDGVWHGETALLDKAGKQIPVSQTIAAHKNGEGQVEYFSTICRDITERKQIEQRDKLSARLFECAREGFMVTDAKHAILQVNPACVAITGYEESEVLGNTPRMLSSGWHKSDFYDGMRHSIFETGHWSGQMWNKHKNGDYYLIEITISKVSDQSFEYYIAVFKDITEKQQLEAKLTHQASHDILTGLPNRETLAIRFEQAVQYVENQNLVICLMHLDIDNLKQVNAELGHSVGDQLLRMIAERLKQSARASSTVARISGDEFVILLPDLRRQEDYIRVVDRTRETLSPPFEVASQHITIAFSIGTCFYPDHGVTLDALIMNANPALRQSTRTLQGQ</sequence>
<evidence type="ECO:0000259" key="2">
    <source>
        <dbReference type="PROSITE" id="PS50112"/>
    </source>
</evidence>
<feature type="transmembrane region" description="Helical" evidence="1">
    <location>
        <begin position="78"/>
        <end position="99"/>
    </location>
</feature>
<feature type="transmembrane region" description="Helical" evidence="1">
    <location>
        <begin position="41"/>
        <end position="58"/>
    </location>
</feature>
<gene>
    <name evidence="5" type="ORF">PAECIP111893_03865</name>
</gene>
<keyword evidence="1" id="KW-1133">Transmembrane helix</keyword>
<dbReference type="InterPro" id="IPR000700">
    <property type="entry name" value="PAS-assoc_C"/>
</dbReference>
<keyword evidence="1" id="KW-0472">Membrane</keyword>
<proteinExistence type="predicted"/>
<feature type="transmembrane region" description="Helical" evidence="1">
    <location>
        <begin position="111"/>
        <end position="130"/>
    </location>
</feature>
<dbReference type="Pfam" id="PF17159">
    <property type="entry name" value="MASE3"/>
    <property type="match status" value="1"/>
</dbReference>
<dbReference type="Pfam" id="PF13426">
    <property type="entry name" value="PAS_9"/>
    <property type="match status" value="2"/>
</dbReference>
<dbReference type="InterPro" id="IPR052155">
    <property type="entry name" value="Biofilm_reg_signaling"/>
</dbReference>
<feature type="domain" description="PAC" evidence="3">
    <location>
        <begin position="442"/>
        <end position="494"/>
    </location>
</feature>
<evidence type="ECO:0008006" key="7">
    <source>
        <dbReference type="Google" id="ProtNLM"/>
    </source>
</evidence>
<dbReference type="NCBIfam" id="TIGR00254">
    <property type="entry name" value="GGDEF"/>
    <property type="match status" value="1"/>
</dbReference>
<organism evidence="5 6">
    <name type="scientific">Paenibacillus plantiphilus</name>
    <dbReference type="NCBI Taxonomy" id="2905650"/>
    <lineage>
        <taxon>Bacteria</taxon>
        <taxon>Bacillati</taxon>
        <taxon>Bacillota</taxon>
        <taxon>Bacilli</taxon>
        <taxon>Bacillales</taxon>
        <taxon>Paenibacillaceae</taxon>
        <taxon>Paenibacillus</taxon>
    </lineage>
</organism>
<accession>A0ABM9CKD3</accession>
<dbReference type="PANTHER" id="PTHR44757">
    <property type="entry name" value="DIGUANYLATE CYCLASE DGCP"/>
    <property type="match status" value="1"/>
</dbReference>
<evidence type="ECO:0000313" key="5">
    <source>
        <dbReference type="EMBL" id="CAH1214897.1"/>
    </source>
</evidence>
<protein>
    <recommendedName>
        <fullName evidence="7">PAS domain S-box-containing protein/diguanylate cyclase (GGDEF) domain-containing protein</fullName>
    </recommendedName>
</protein>
<dbReference type="InterPro" id="IPR033425">
    <property type="entry name" value="MASE3"/>
</dbReference>
<feature type="domain" description="GGDEF" evidence="4">
    <location>
        <begin position="526"/>
        <end position="653"/>
    </location>
</feature>
<evidence type="ECO:0000259" key="4">
    <source>
        <dbReference type="PROSITE" id="PS50887"/>
    </source>
</evidence>
<feature type="domain" description="PAS" evidence="2">
    <location>
        <begin position="371"/>
        <end position="417"/>
    </location>
</feature>
<dbReference type="SMART" id="SM00086">
    <property type="entry name" value="PAC"/>
    <property type="match status" value="2"/>
</dbReference>
<reference evidence="5" key="1">
    <citation type="submission" date="2022-01" db="EMBL/GenBank/DDBJ databases">
        <authorList>
            <person name="Criscuolo A."/>
        </authorList>
    </citation>
    <scope>NUCLEOTIDE SEQUENCE</scope>
    <source>
        <strain evidence="5">CIP111893</strain>
    </source>
</reference>
<dbReference type="SUPFAM" id="SSF55073">
    <property type="entry name" value="Nucleotide cyclase"/>
    <property type="match status" value="1"/>
</dbReference>
<dbReference type="PANTHER" id="PTHR44757:SF2">
    <property type="entry name" value="BIOFILM ARCHITECTURE MAINTENANCE PROTEIN MBAA"/>
    <property type="match status" value="1"/>
</dbReference>
<feature type="domain" description="PAC" evidence="3">
    <location>
        <begin position="322"/>
        <end position="374"/>
    </location>
</feature>
<evidence type="ECO:0000259" key="3">
    <source>
        <dbReference type="PROSITE" id="PS50113"/>
    </source>
</evidence>
<comment type="caution">
    <text evidence="5">The sequence shown here is derived from an EMBL/GenBank/DDBJ whole genome shotgun (WGS) entry which is preliminary data.</text>
</comment>
<dbReference type="PROSITE" id="PS50887">
    <property type="entry name" value="GGDEF"/>
    <property type="match status" value="1"/>
</dbReference>
<dbReference type="InterPro" id="IPR000014">
    <property type="entry name" value="PAS"/>
</dbReference>
<dbReference type="SUPFAM" id="SSF55785">
    <property type="entry name" value="PYP-like sensor domain (PAS domain)"/>
    <property type="match status" value="2"/>
</dbReference>
<feature type="transmembrane region" description="Helical" evidence="1">
    <location>
        <begin position="150"/>
        <end position="169"/>
    </location>
</feature>
<dbReference type="Gene3D" id="3.30.450.20">
    <property type="entry name" value="PAS domain"/>
    <property type="match status" value="2"/>
</dbReference>
<dbReference type="PROSITE" id="PS50112">
    <property type="entry name" value="PAS"/>
    <property type="match status" value="2"/>
</dbReference>
<dbReference type="CDD" id="cd00130">
    <property type="entry name" value="PAS"/>
    <property type="match status" value="2"/>
</dbReference>
<name>A0ABM9CKD3_9BACL</name>
<dbReference type="Pfam" id="PF00990">
    <property type="entry name" value="GGDEF"/>
    <property type="match status" value="1"/>
</dbReference>
<keyword evidence="1" id="KW-0812">Transmembrane</keyword>